<organism evidence="3 4">
    <name type="scientific">Trichogramma kaykai</name>
    <dbReference type="NCBI Taxonomy" id="54128"/>
    <lineage>
        <taxon>Eukaryota</taxon>
        <taxon>Metazoa</taxon>
        <taxon>Ecdysozoa</taxon>
        <taxon>Arthropoda</taxon>
        <taxon>Hexapoda</taxon>
        <taxon>Insecta</taxon>
        <taxon>Pterygota</taxon>
        <taxon>Neoptera</taxon>
        <taxon>Endopterygota</taxon>
        <taxon>Hymenoptera</taxon>
        <taxon>Apocrita</taxon>
        <taxon>Proctotrupomorpha</taxon>
        <taxon>Chalcidoidea</taxon>
        <taxon>Trichogrammatidae</taxon>
        <taxon>Trichogramma</taxon>
    </lineage>
</organism>
<feature type="region of interest" description="Disordered" evidence="2">
    <location>
        <begin position="42"/>
        <end position="92"/>
    </location>
</feature>
<dbReference type="PANTHER" id="PTHR23313">
    <property type="entry name" value="TSEC1-RELATED"/>
    <property type="match status" value="1"/>
</dbReference>
<evidence type="ECO:0000256" key="2">
    <source>
        <dbReference type="SAM" id="MobiDB-lite"/>
    </source>
</evidence>
<evidence type="ECO:0000256" key="1">
    <source>
        <dbReference type="SAM" id="Coils"/>
    </source>
</evidence>
<evidence type="ECO:0000313" key="4">
    <source>
        <dbReference type="Proteomes" id="UP001627154"/>
    </source>
</evidence>
<keyword evidence="1" id="KW-0175">Coiled coil</keyword>
<dbReference type="PANTHER" id="PTHR23313:SF0">
    <property type="entry name" value="TESTIS-EXPRESSED PROTEIN 9"/>
    <property type="match status" value="1"/>
</dbReference>
<accession>A0ABD2VXR9</accession>
<evidence type="ECO:0000313" key="3">
    <source>
        <dbReference type="EMBL" id="KAL3385290.1"/>
    </source>
</evidence>
<evidence type="ECO:0008006" key="5">
    <source>
        <dbReference type="Google" id="ProtNLM"/>
    </source>
</evidence>
<feature type="coiled-coil region" evidence="1">
    <location>
        <begin position="98"/>
        <end position="244"/>
    </location>
</feature>
<reference evidence="3 4" key="1">
    <citation type="journal article" date="2024" name="bioRxiv">
        <title>A reference genome for Trichogramma kaykai: A tiny desert-dwelling parasitoid wasp with competing sex-ratio distorters.</title>
        <authorList>
            <person name="Culotta J."/>
            <person name="Lindsey A.R."/>
        </authorList>
    </citation>
    <scope>NUCLEOTIDE SEQUENCE [LARGE SCALE GENOMIC DNA]</scope>
    <source>
        <strain evidence="3 4">KSX58</strain>
    </source>
</reference>
<feature type="compositionally biased region" description="Acidic residues" evidence="2">
    <location>
        <begin position="68"/>
        <end position="84"/>
    </location>
</feature>
<sequence>MLAGKQRDFLELNRELEDKVKSLVQEVDGIINRQEDVIRHGRRSADIHQARRGLLRAKQRSDSNSGDNNEENDDGNDNVDDDADGTGGKSRSTSATIIRFLKAQVTKLQTDVQAAQLDARKKNDVIKELEAEIKRNDEKKEKLYAQISQHKEAIVRAEGHNAELQAKLQAQSAEMSALRKDIEALKKESKSIAQLASSSEVRLNRSLEEIDKLKNALKASQSEEKELRAQVRKIQEDKRLALKNSEKQRTEIVQAFKKQTQLVDNLRKQKAYLEAAKAIQFTEDDFTRLLEWKPDK</sequence>
<dbReference type="AlphaFoldDB" id="A0ABD2VXR9"/>
<keyword evidence="4" id="KW-1185">Reference proteome</keyword>
<gene>
    <name evidence="3" type="ORF">TKK_019070</name>
</gene>
<proteinExistence type="predicted"/>
<feature type="coiled-coil region" evidence="1">
    <location>
        <begin position="6"/>
        <end position="33"/>
    </location>
</feature>
<protein>
    <recommendedName>
        <fullName evidence="5">Testis-expressed sequence 9 protein</fullName>
    </recommendedName>
</protein>
<dbReference type="EMBL" id="JBJJXI010000158">
    <property type="protein sequence ID" value="KAL3385290.1"/>
    <property type="molecule type" value="Genomic_DNA"/>
</dbReference>
<dbReference type="Proteomes" id="UP001627154">
    <property type="component" value="Unassembled WGS sequence"/>
</dbReference>
<name>A0ABD2VXR9_9HYME</name>
<comment type="caution">
    <text evidence="3">The sequence shown here is derived from an EMBL/GenBank/DDBJ whole genome shotgun (WGS) entry which is preliminary data.</text>
</comment>